<evidence type="ECO:0008006" key="3">
    <source>
        <dbReference type="Google" id="ProtNLM"/>
    </source>
</evidence>
<proteinExistence type="predicted"/>
<dbReference type="Proteomes" id="UP001172911">
    <property type="component" value="Unassembled WGS sequence"/>
</dbReference>
<keyword evidence="2" id="KW-1185">Reference proteome</keyword>
<evidence type="ECO:0000313" key="1">
    <source>
        <dbReference type="EMBL" id="MDO7786305.1"/>
    </source>
</evidence>
<dbReference type="AlphaFoldDB" id="A0AAW7ZA15"/>
<evidence type="ECO:0000313" key="2">
    <source>
        <dbReference type="Proteomes" id="UP001172911"/>
    </source>
</evidence>
<protein>
    <recommendedName>
        <fullName evidence="3">CpXC domain-containing protein</fullName>
    </recommendedName>
</protein>
<dbReference type="EMBL" id="JARPTC010000004">
    <property type="protein sequence ID" value="MDO7786305.1"/>
    <property type="molecule type" value="Genomic_DNA"/>
</dbReference>
<reference evidence="1" key="2">
    <citation type="submission" date="2023-03" db="EMBL/GenBank/DDBJ databases">
        <authorList>
            <person name="Zhang Z."/>
        </authorList>
    </citation>
    <scope>NUCLEOTIDE SEQUENCE</scope>
    <source>
        <strain evidence="1">DSA</strain>
    </source>
</reference>
<dbReference type="RefSeq" id="WP_304541253.1">
    <property type="nucleotide sequence ID" value="NZ_JARPTC010000004.1"/>
</dbReference>
<name>A0AAW7ZA15_9FIRM</name>
<sequence length="75" mass="8587">MVNNISYSIKTICPSCRQVGELIVNGLRDYKKVIEITTQYEDGPKIHCTFCNEELSLDIITHLTINPRRNGYLLS</sequence>
<accession>A0AAW7ZA15</accession>
<reference evidence="1" key="1">
    <citation type="journal article" date="2023" name="J. Hazard. Mater.">
        <title>Anaerobic biodegradation of pyrene and benzo[a]pyrene by a new sulfate-reducing Desulforamulus aquiferis strain DSA.</title>
        <authorList>
            <person name="Zhang Z."/>
            <person name="Sun J."/>
            <person name="Gong X."/>
            <person name="Wang C."/>
            <person name="Wang H."/>
        </authorList>
    </citation>
    <scope>NUCLEOTIDE SEQUENCE</scope>
    <source>
        <strain evidence="1">DSA</strain>
    </source>
</reference>
<gene>
    <name evidence="1" type="ORF">P6N53_03615</name>
</gene>
<comment type="caution">
    <text evidence="1">The sequence shown here is derived from an EMBL/GenBank/DDBJ whole genome shotgun (WGS) entry which is preliminary data.</text>
</comment>
<organism evidence="1 2">
    <name type="scientific">Desulforamulus aquiferis</name>
    <dbReference type="NCBI Taxonomy" id="1397668"/>
    <lineage>
        <taxon>Bacteria</taxon>
        <taxon>Bacillati</taxon>
        <taxon>Bacillota</taxon>
        <taxon>Clostridia</taxon>
        <taxon>Eubacteriales</taxon>
        <taxon>Peptococcaceae</taxon>
        <taxon>Desulforamulus</taxon>
    </lineage>
</organism>